<organism evidence="1 2">
    <name type="scientific">Cutibacterium namnetense</name>
    <dbReference type="NCBI Taxonomy" id="1574624"/>
    <lineage>
        <taxon>Bacteria</taxon>
        <taxon>Bacillati</taxon>
        <taxon>Actinomycetota</taxon>
        <taxon>Actinomycetes</taxon>
        <taxon>Propionibacteriales</taxon>
        <taxon>Propionibacteriaceae</taxon>
        <taxon>Cutibacterium</taxon>
    </lineage>
</organism>
<evidence type="ECO:0000313" key="1">
    <source>
        <dbReference type="EMBL" id="REB70511.1"/>
    </source>
</evidence>
<name>A0ABX9IAU4_9ACTN</name>
<dbReference type="Proteomes" id="UP000256324">
    <property type="component" value="Unassembled WGS sequence"/>
</dbReference>
<comment type="caution">
    <text evidence="1">The sequence shown here is derived from an EMBL/GenBank/DDBJ whole genome shotgun (WGS) entry which is preliminary data.</text>
</comment>
<accession>A0ABX9IAU4</accession>
<protein>
    <submittedName>
        <fullName evidence="1">Uncharacterized protein</fullName>
    </submittedName>
</protein>
<reference evidence="1 2" key="1">
    <citation type="submission" date="2017-09" db="EMBL/GenBank/DDBJ databases">
        <authorList>
            <person name="Bumgarner R.E."/>
        </authorList>
    </citation>
    <scope>NUCLEOTIDE SEQUENCE [LARGE SCALE GENOMIC DNA]</scope>
    <source>
        <strain evidence="1 2">T34998</strain>
    </source>
</reference>
<dbReference type="EMBL" id="PCZS01000001">
    <property type="protein sequence ID" value="REB70511.1"/>
    <property type="molecule type" value="Genomic_DNA"/>
</dbReference>
<gene>
    <name evidence="1" type="ORF">CP880_01675</name>
</gene>
<evidence type="ECO:0000313" key="2">
    <source>
        <dbReference type="Proteomes" id="UP000256324"/>
    </source>
</evidence>
<keyword evidence="2" id="KW-1185">Reference proteome</keyword>
<proteinExistence type="predicted"/>
<sequence>MPQEATNYSTSSTISPHLNHDLRTTGVRLRWSFAVLGLCHCHGIVSAGPSRVLHKPGRRRQ</sequence>